<dbReference type="PANTHER" id="PTHR34975:SF2">
    <property type="entry name" value="SPORE GERMINATION PROTEIN A2"/>
    <property type="match status" value="1"/>
</dbReference>
<dbReference type="InterPro" id="IPR004761">
    <property type="entry name" value="Spore_GerAB"/>
</dbReference>
<protein>
    <submittedName>
        <fullName evidence="9">GerAB/ArcD/ProY family transporter</fullName>
    </submittedName>
</protein>
<dbReference type="RefSeq" id="WP_380773070.1">
    <property type="nucleotide sequence ID" value="NZ_JBHUEO010000013.1"/>
</dbReference>
<keyword evidence="4" id="KW-0309">Germination</keyword>
<feature type="transmembrane region" description="Helical" evidence="8">
    <location>
        <begin position="148"/>
        <end position="169"/>
    </location>
</feature>
<feature type="transmembrane region" description="Helical" evidence="8">
    <location>
        <begin position="220"/>
        <end position="241"/>
    </location>
</feature>
<dbReference type="EMBL" id="JBHUEO010000013">
    <property type="protein sequence ID" value="MFD1706465.1"/>
    <property type="molecule type" value="Genomic_DNA"/>
</dbReference>
<sequence length="365" mass="40993">MIRVEDRKIGTREMFAIIYLGIGINITDATPNLLFDIGSTATWMMPIFSGIAMGVPFLLLLPLLKKYNIGLIEISQQLTGKFLSGILTFVMFASVFVSMVINSRTYVDIVITMYYPNSPTPALMFVFIVVTVLYIARQGLDIISRAGWIFSPIMLSLSILLIILVASALNPSLIFPFAGPGMLPVLKGSIGYSSFFSDVILVCALFSYVRSYESFRTGVLLGFGLSIIKMSVYIAAFIMMFDYSSVENIAFPYHHFTRMAMLTTLANHIEAVFLAAWFMGAAFHFGIYLFVTAFLLGRLIQIKNFERLLLPLAGLTMFLGLLQENLYQEILAREIFLQSISGFFILYPFVLWGVDLVKSRKKKKK</sequence>
<gene>
    <name evidence="9" type="ORF">ACFSCZ_06820</name>
</gene>
<evidence type="ECO:0000256" key="7">
    <source>
        <dbReference type="ARBA" id="ARBA00023136"/>
    </source>
</evidence>
<feature type="transmembrane region" description="Helical" evidence="8">
    <location>
        <begin position="16"/>
        <end position="35"/>
    </location>
</feature>
<evidence type="ECO:0000256" key="3">
    <source>
        <dbReference type="ARBA" id="ARBA00022448"/>
    </source>
</evidence>
<feature type="transmembrane region" description="Helical" evidence="8">
    <location>
        <begin position="335"/>
        <end position="357"/>
    </location>
</feature>
<feature type="transmembrane region" description="Helical" evidence="8">
    <location>
        <begin position="82"/>
        <end position="101"/>
    </location>
</feature>
<keyword evidence="3" id="KW-0813">Transport</keyword>
<organism evidence="9 10">
    <name type="scientific">Siminovitchia sediminis</name>
    <dbReference type="NCBI Taxonomy" id="1274353"/>
    <lineage>
        <taxon>Bacteria</taxon>
        <taxon>Bacillati</taxon>
        <taxon>Bacillota</taxon>
        <taxon>Bacilli</taxon>
        <taxon>Bacillales</taxon>
        <taxon>Bacillaceae</taxon>
        <taxon>Siminovitchia</taxon>
    </lineage>
</organism>
<feature type="transmembrane region" description="Helical" evidence="8">
    <location>
        <begin position="308"/>
        <end position="323"/>
    </location>
</feature>
<feature type="transmembrane region" description="Helical" evidence="8">
    <location>
        <begin position="41"/>
        <end position="61"/>
    </location>
</feature>
<evidence type="ECO:0000256" key="1">
    <source>
        <dbReference type="ARBA" id="ARBA00004141"/>
    </source>
</evidence>
<keyword evidence="5 8" id="KW-0812">Transmembrane</keyword>
<feature type="transmembrane region" description="Helical" evidence="8">
    <location>
        <begin position="271"/>
        <end position="296"/>
    </location>
</feature>
<keyword evidence="6 8" id="KW-1133">Transmembrane helix</keyword>
<evidence type="ECO:0000256" key="8">
    <source>
        <dbReference type="SAM" id="Phobius"/>
    </source>
</evidence>
<keyword evidence="7 8" id="KW-0472">Membrane</keyword>
<dbReference type="Pfam" id="PF03845">
    <property type="entry name" value="Spore_permease"/>
    <property type="match status" value="1"/>
</dbReference>
<feature type="transmembrane region" description="Helical" evidence="8">
    <location>
        <begin position="189"/>
        <end position="208"/>
    </location>
</feature>
<evidence type="ECO:0000256" key="5">
    <source>
        <dbReference type="ARBA" id="ARBA00022692"/>
    </source>
</evidence>
<evidence type="ECO:0000256" key="4">
    <source>
        <dbReference type="ARBA" id="ARBA00022544"/>
    </source>
</evidence>
<evidence type="ECO:0000313" key="9">
    <source>
        <dbReference type="EMBL" id="MFD1706465.1"/>
    </source>
</evidence>
<evidence type="ECO:0000313" key="10">
    <source>
        <dbReference type="Proteomes" id="UP001597301"/>
    </source>
</evidence>
<comment type="subcellular location">
    <subcellularLocation>
        <location evidence="1">Membrane</location>
        <topology evidence="1">Multi-pass membrane protein</topology>
    </subcellularLocation>
</comment>
<accession>A0ABW4KJV9</accession>
<reference evidence="10" key="1">
    <citation type="journal article" date="2019" name="Int. J. Syst. Evol. Microbiol.">
        <title>The Global Catalogue of Microorganisms (GCM) 10K type strain sequencing project: providing services to taxonomists for standard genome sequencing and annotation.</title>
        <authorList>
            <consortium name="The Broad Institute Genomics Platform"/>
            <consortium name="The Broad Institute Genome Sequencing Center for Infectious Disease"/>
            <person name="Wu L."/>
            <person name="Ma J."/>
        </authorList>
    </citation>
    <scope>NUCLEOTIDE SEQUENCE [LARGE SCALE GENOMIC DNA]</scope>
    <source>
        <strain evidence="10">CGMCC 1.12295</strain>
    </source>
</reference>
<name>A0ABW4KJV9_9BACI</name>
<comment type="similarity">
    <text evidence="2">Belongs to the amino acid-polyamine-organocation (APC) superfamily. Spore germination protein (SGP) (TC 2.A.3.9) family.</text>
</comment>
<evidence type="ECO:0000256" key="2">
    <source>
        <dbReference type="ARBA" id="ARBA00007998"/>
    </source>
</evidence>
<evidence type="ECO:0000256" key="6">
    <source>
        <dbReference type="ARBA" id="ARBA00022989"/>
    </source>
</evidence>
<keyword evidence="10" id="KW-1185">Reference proteome</keyword>
<dbReference type="Proteomes" id="UP001597301">
    <property type="component" value="Unassembled WGS sequence"/>
</dbReference>
<dbReference type="PANTHER" id="PTHR34975">
    <property type="entry name" value="SPORE GERMINATION PROTEIN A2"/>
    <property type="match status" value="1"/>
</dbReference>
<feature type="transmembrane region" description="Helical" evidence="8">
    <location>
        <begin position="121"/>
        <end position="136"/>
    </location>
</feature>
<comment type="caution">
    <text evidence="9">The sequence shown here is derived from an EMBL/GenBank/DDBJ whole genome shotgun (WGS) entry which is preliminary data.</text>
</comment>
<proteinExistence type="inferred from homology"/>